<comment type="caution">
    <text evidence="2">The sequence shown here is derived from an EMBL/GenBank/DDBJ whole genome shotgun (WGS) entry which is preliminary data.</text>
</comment>
<evidence type="ECO:0000256" key="1">
    <source>
        <dbReference type="SAM" id="MobiDB-lite"/>
    </source>
</evidence>
<evidence type="ECO:0000313" key="3">
    <source>
        <dbReference type="Proteomes" id="UP001604277"/>
    </source>
</evidence>
<dbReference type="EMBL" id="JBFOLJ010000010">
    <property type="protein sequence ID" value="KAL2500762.1"/>
    <property type="molecule type" value="Genomic_DNA"/>
</dbReference>
<organism evidence="2 3">
    <name type="scientific">Forsythia ovata</name>
    <dbReference type="NCBI Taxonomy" id="205694"/>
    <lineage>
        <taxon>Eukaryota</taxon>
        <taxon>Viridiplantae</taxon>
        <taxon>Streptophyta</taxon>
        <taxon>Embryophyta</taxon>
        <taxon>Tracheophyta</taxon>
        <taxon>Spermatophyta</taxon>
        <taxon>Magnoliopsida</taxon>
        <taxon>eudicotyledons</taxon>
        <taxon>Gunneridae</taxon>
        <taxon>Pentapetalae</taxon>
        <taxon>asterids</taxon>
        <taxon>lamiids</taxon>
        <taxon>Lamiales</taxon>
        <taxon>Oleaceae</taxon>
        <taxon>Forsythieae</taxon>
        <taxon>Forsythia</taxon>
    </lineage>
</organism>
<gene>
    <name evidence="2" type="ORF">Fot_34610</name>
</gene>
<dbReference type="AlphaFoldDB" id="A0ABD1SJ59"/>
<accession>A0ABD1SJ59</accession>
<sequence length="112" mass="12687">MSSSSERHKSSSSVKLAEILELLSSESDVPDDKVVDGKLENDGNATGVPEGAYVPEFSENVDCNIEVDWEAFLDRYQEDISNSWEDGLWMNNEEETQLANESEEHEVQIERF</sequence>
<proteinExistence type="predicted"/>
<dbReference type="Proteomes" id="UP001604277">
    <property type="component" value="Unassembled WGS sequence"/>
</dbReference>
<protein>
    <submittedName>
        <fullName evidence="2">Uncharacterized protein</fullName>
    </submittedName>
</protein>
<feature type="compositionally biased region" description="Basic and acidic residues" evidence="1">
    <location>
        <begin position="30"/>
        <end position="41"/>
    </location>
</feature>
<evidence type="ECO:0000313" key="2">
    <source>
        <dbReference type="EMBL" id="KAL2500762.1"/>
    </source>
</evidence>
<keyword evidence="3" id="KW-1185">Reference proteome</keyword>
<feature type="region of interest" description="Disordered" evidence="1">
    <location>
        <begin position="30"/>
        <end position="52"/>
    </location>
</feature>
<name>A0ABD1SJ59_9LAMI</name>
<reference evidence="3" key="1">
    <citation type="submission" date="2024-07" db="EMBL/GenBank/DDBJ databases">
        <title>Two chromosome-level genome assemblies of Korean endemic species Abeliophyllum distichum and Forsythia ovata (Oleaceae).</title>
        <authorList>
            <person name="Jang H."/>
        </authorList>
    </citation>
    <scope>NUCLEOTIDE SEQUENCE [LARGE SCALE GENOMIC DNA]</scope>
</reference>